<gene>
    <name evidence="1" type="ORF">EVAR_59902_1</name>
</gene>
<keyword evidence="2" id="KW-1185">Reference proteome</keyword>
<sequence>MRLRPRQQDAAKFPRTRDMFLRERGTSVKLVSRSEAALPEILDDARKRKILALQSERCNKIARLRGSERYTPPVQRDLIIDLDGYADINNLHIFHQTFPTWPTHKLAKQN</sequence>
<dbReference type="AlphaFoldDB" id="A0A4C2ACV4"/>
<accession>A0A4C2ACV4</accession>
<dbReference type="Proteomes" id="UP000299102">
    <property type="component" value="Unassembled WGS sequence"/>
</dbReference>
<protein>
    <submittedName>
        <fullName evidence="1">Uncharacterized protein</fullName>
    </submittedName>
</protein>
<evidence type="ECO:0000313" key="1">
    <source>
        <dbReference type="EMBL" id="GBP98476.1"/>
    </source>
</evidence>
<comment type="caution">
    <text evidence="1">The sequence shown here is derived from an EMBL/GenBank/DDBJ whole genome shotgun (WGS) entry which is preliminary data.</text>
</comment>
<dbReference type="EMBL" id="BGZK01003148">
    <property type="protein sequence ID" value="GBP98476.1"/>
    <property type="molecule type" value="Genomic_DNA"/>
</dbReference>
<evidence type="ECO:0000313" key="2">
    <source>
        <dbReference type="Proteomes" id="UP000299102"/>
    </source>
</evidence>
<reference evidence="1 2" key="1">
    <citation type="journal article" date="2019" name="Commun. Biol.">
        <title>The bagworm genome reveals a unique fibroin gene that provides high tensile strength.</title>
        <authorList>
            <person name="Kono N."/>
            <person name="Nakamura H."/>
            <person name="Ohtoshi R."/>
            <person name="Tomita M."/>
            <person name="Numata K."/>
            <person name="Arakawa K."/>
        </authorList>
    </citation>
    <scope>NUCLEOTIDE SEQUENCE [LARGE SCALE GENOMIC DNA]</scope>
</reference>
<name>A0A4C2ACV4_EUMVA</name>
<organism evidence="1 2">
    <name type="scientific">Eumeta variegata</name>
    <name type="common">Bagworm moth</name>
    <name type="synonym">Eumeta japonica</name>
    <dbReference type="NCBI Taxonomy" id="151549"/>
    <lineage>
        <taxon>Eukaryota</taxon>
        <taxon>Metazoa</taxon>
        <taxon>Ecdysozoa</taxon>
        <taxon>Arthropoda</taxon>
        <taxon>Hexapoda</taxon>
        <taxon>Insecta</taxon>
        <taxon>Pterygota</taxon>
        <taxon>Neoptera</taxon>
        <taxon>Endopterygota</taxon>
        <taxon>Lepidoptera</taxon>
        <taxon>Glossata</taxon>
        <taxon>Ditrysia</taxon>
        <taxon>Tineoidea</taxon>
        <taxon>Psychidae</taxon>
        <taxon>Oiketicinae</taxon>
        <taxon>Eumeta</taxon>
    </lineage>
</organism>
<proteinExistence type="predicted"/>